<dbReference type="OrthoDB" id="9768668at2"/>
<sequence>MTELALLGGSPTISTPFKPFRTMGAGEVAAVQAVVESDCLSGFYGSWGDEFLGGPKIKEFEAAWAKAFAVKHCVSVNSATSGLYAALGAIGISPGDEVIVPPYTMSASAVGPLVYGGIPVFADIEPETFCLDIASVEANITEKTKAIVVVNLFGHPANLHAMRALADKHGIILIEDNAQGPFATENGKFAGTIGHIGVFSLNYHKHIHTGEGGMCVTDDDRLALRMQMIRNHAENIVEPTEHDDLANMIGFNYRMTELSAAVGIVQLDRAEELIGKRIHIAHRLTEGTKDLEGFAPPVERPGSRHVYYVWTPKIDPAVLGVSREMLVKALAAEGVPLYPGYVRPLYLLPAFQKRMAMGRDHFPFTLTNRAYGKGLCPVAEEMHYTRLLAFETCAHDLSEADIDAIIAGIRKVHSQRHKLIPQAAE</sequence>
<feature type="modified residue" description="N6-(pyridoxal phosphate)lysine" evidence="3">
    <location>
        <position position="205"/>
    </location>
</feature>
<comment type="similarity">
    <text evidence="1 4">Belongs to the DegT/DnrJ/EryC1 family.</text>
</comment>
<dbReference type="Proteomes" id="UP000033774">
    <property type="component" value="Unassembled WGS sequence"/>
</dbReference>
<dbReference type="RefSeq" id="WP_045775768.1">
    <property type="nucleotide sequence ID" value="NZ_LAJY01000245.1"/>
</dbReference>
<evidence type="ECO:0000313" key="6">
    <source>
        <dbReference type="Proteomes" id="UP000033774"/>
    </source>
</evidence>
<feature type="active site" description="Proton acceptor" evidence="2">
    <location>
        <position position="205"/>
    </location>
</feature>
<dbReference type="InterPro" id="IPR000653">
    <property type="entry name" value="DegT/StrS_aminotransferase"/>
</dbReference>
<dbReference type="Gene3D" id="3.90.1150.10">
    <property type="entry name" value="Aspartate Aminotransferase, domain 1"/>
    <property type="match status" value="1"/>
</dbReference>
<evidence type="ECO:0000313" key="5">
    <source>
        <dbReference type="EMBL" id="KJV09625.1"/>
    </source>
</evidence>
<dbReference type="GO" id="GO:0000271">
    <property type="term" value="P:polysaccharide biosynthetic process"/>
    <property type="evidence" value="ECO:0007669"/>
    <property type="project" value="TreeGrafter"/>
</dbReference>
<dbReference type="Pfam" id="PF01041">
    <property type="entry name" value="DegT_DnrJ_EryC1"/>
    <property type="match status" value="1"/>
</dbReference>
<dbReference type="SUPFAM" id="SSF53383">
    <property type="entry name" value="PLP-dependent transferases"/>
    <property type="match status" value="1"/>
</dbReference>
<evidence type="ECO:0000256" key="2">
    <source>
        <dbReference type="PIRSR" id="PIRSR000390-1"/>
    </source>
</evidence>
<dbReference type="GO" id="GO:0008483">
    <property type="term" value="F:transaminase activity"/>
    <property type="evidence" value="ECO:0007669"/>
    <property type="project" value="TreeGrafter"/>
</dbReference>
<dbReference type="GO" id="GO:0030170">
    <property type="term" value="F:pyridoxal phosphate binding"/>
    <property type="evidence" value="ECO:0007669"/>
    <property type="project" value="TreeGrafter"/>
</dbReference>
<dbReference type="InterPro" id="IPR015424">
    <property type="entry name" value="PyrdxlP-dep_Trfase"/>
</dbReference>
<keyword evidence="3 4" id="KW-0663">Pyridoxal phosphate</keyword>
<keyword evidence="6" id="KW-1185">Reference proteome</keyword>
<name>A0A0F3ISC5_9PROT</name>
<gene>
    <name evidence="5" type="ORF">VZ95_10345</name>
</gene>
<proteinExistence type="inferred from homology"/>
<evidence type="ECO:0000256" key="1">
    <source>
        <dbReference type="ARBA" id="ARBA00037999"/>
    </source>
</evidence>
<protein>
    <recommendedName>
        <fullName evidence="7">DegT/DnrJ/EryC1/StrS aminotransferase</fullName>
    </recommendedName>
</protein>
<dbReference type="InterPro" id="IPR015422">
    <property type="entry name" value="PyrdxlP-dep_Trfase_small"/>
</dbReference>
<dbReference type="CDD" id="cd00616">
    <property type="entry name" value="AHBA_syn"/>
    <property type="match status" value="1"/>
</dbReference>
<dbReference type="PIRSF" id="PIRSF000390">
    <property type="entry name" value="PLP_StrS"/>
    <property type="match status" value="1"/>
</dbReference>
<dbReference type="Gene3D" id="3.40.640.10">
    <property type="entry name" value="Type I PLP-dependent aspartate aminotransferase-like (Major domain)"/>
    <property type="match status" value="1"/>
</dbReference>
<evidence type="ECO:0000256" key="3">
    <source>
        <dbReference type="PIRSR" id="PIRSR000390-2"/>
    </source>
</evidence>
<comment type="caution">
    <text evidence="5">The sequence shown here is derived from an EMBL/GenBank/DDBJ whole genome shotgun (WGS) entry which is preliminary data.</text>
</comment>
<dbReference type="PANTHER" id="PTHR30244">
    <property type="entry name" value="TRANSAMINASE"/>
    <property type="match status" value="1"/>
</dbReference>
<dbReference type="AlphaFoldDB" id="A0A0F3ISC5"/>
<evidence type="ECO:0008006" key="7">
    <source>
        <dbReference type="Google" id="ProtNLM"/>
    </source>
</evidence>
<dbReference type="PANTHER" id="PTHR30244:SF34">
    <property type="entry name" value="DTDP-4-AMINO-4,6-DIDEOXYGALACTOSE TRANSAMINASE"/>
    <property type="match status" value="1"/>
</dbReference>
<reference evidence="5 6" key="1">
    <citation type="submission" date="2015-03" db="EMBL/GenBank/DDBJ databases">
        <title>Draft genome sequence of Elstera litoralis.</title>
        <authorList>
            <person name="Rahalkar M.C."/>
            <person name="Dhakephalkar P.K."/>
            <person name="Pore S.D."/>
            <person name="Arora P."/>
            <person name="Kapse N.G."/>
            <person name="Pandit P.S."/>
        </authorList>
    </citation>
    <scope>NUCLEOTIDE SEQUENCE [LARGE SCALE GENOMIC DNA]</scope>
    <source>
        <strain evidence="5 6">Dia-1</strain>
    </source>
</reference>
<dbReference type="EMBL" id="LAJY01000245">
    <property type="protein sequence ID" value="KJV09625.1"/>
    <property type="molecule type" value="Genomic_DNA"/>
</dbReference>
<accession>A0A0F3ISC5</accession>
<dbReference type="InterPro" id="IPR015421">
    <property type="entry name" value="PyrdxlP-dep_Trfase_major"/>
</dbReference>
<dbReference type="PATRIC" id="fig|552518.3.peg.1485"/>
<evidence type="ECO:0000256" key="4">
    <source>
        <dbReference type="RuleBase" id="RU004508"/>
    </source>
</evidence>
<organism evidence="5 6">
    <name type="scientific">Elstera litoralis</name>
    <dbReference type="NCBI Taxonomy" id="552518"/>
    <lineage>
        <taxon>Bacteria</taxon>
        <taxon>Pseudomonadati</taxon>
        <taxon>Pseudomonadota</taxon>
        <taxon>Alphaproteobacteria</taxon>
        <taxon>Rhodospirillales</taxon>
        <taxon>Rhodospirillaceae</taxon>
        <taxon>Elstera</taxon>
    </lineage>
</organism>